<evidence type="ECO:0000313" key="1">
    <source>
        <dbReference type="EMBL" id="SVB17954.1"/>
    </source>
</evidence>
<proteinExistence type="predicted"/>
<protein>
    <recommendedName>
        <fullName evidence="2">Hcy-binding domain-containing protein</fullName>
    </recommendedName>
</protein>
<accession>A0A382BWE9</accession>
<gene>
    <name evidence="1" type="ORF">METZ01_LOCUS170808</name>
</gene>
<dbReference type="EMBL" id="UINC01031617">
    <property type="protein sequence ID" value="SVB17954.1"/>
    <property type="molecule type" value="Genomic_DNA"/>
</dbReference>
<reference evidence="1" key="1">
    <citation type="submission" date="2018-05" db="EMBL/GenBank/DDBJ databases">
        <authorList>
            <person name="Lanie J.A."/>
            <person name="Ng W.-L."/>
            <person name="Kazmierczak K.M."/>
            <person name="Andrzejewski T.M."/>
            <person name="Davidsen T.M."/>
            <person name="Wayne K.J."/>
            <person name="Tettelin H."/>
            <person name="Glass J.I."/>
            <person name="Rusch D."/>
            <person name="Podicherti R."/>
            <person name="Tsui H.-C.T."/>
            <person name="Winkler M.E."/>
        </authorList>
    </citation>
    <scope>NUCLEOTIDE SEQUENCE</scope>
</reference>
<dbReference type="AlphaFoldDB" id="A0A382BWE9"/>
<feature type="non-terminal residue" evidence="1">
    <location>
        <position position="175"/>
    </location>
</feature>
<name>A0A382BWE9_9ZZZZ</name>
<sequence length="175" mass="19454">MKSLDEKLNKIRTNTYKPTDFIIADAKDGELGGGAQAPGPKKGETSSYKCYAEYLQAMREMVKSGLVDVMLMSAYSAEILFQEGCFSKSPVTTAVRLNDTTDIWGLRGSNYNSFPSKNFRTASLDRVKEIADLGLYSITFSNNVEKDVASLQGLKDFQVEAVEKGIRYFLEVFNP</sequence>
<evidence type="ECO:0008006" key="2">
    <source>
        <dbReference type="Google" id="ProtNLM"/>
    </source>
</evidence>
<organism evidence="1">
    <name type="scientific">marine metagenome</name>
    <dbReference type="NCBI Taxonomy" id="408172"/>
    <lineage>
        <taxon>unclassified sequences</taxon>
        <taxon>metagenomes</taxon>
        <taxon>ecological metagenomes</taxon>
    </lineage>
</organism>